<reference evidence="1" key="1">
    <citation type="submission" date="2021-05" db="EMBL/GenBank/DDBJ databases">
        <authorList>
            <person name="Scholz U."/>
            <person name="Mascher M."/>
            <person name="Fiebig A."/>
        </authorList>
    </citation>
    <scope>NUCLEOTIDE SEQUENCE [LARGE SCALE GENOMIC DNA]</scope>
</reference>
<dbReference type="Proteomes" id="UP001732700">
    <property type="component" value="Chromosome 6A"/>
</dbReference>
<accession>A0ACD5YZL3</accession>
<name>A0ACD5YZL3_AVESA</name>
<sequence>METASPPPPWWLTTSSCDLPSGGFLEWTAFLFLSTCSLQTLLSVASAGFLAVLLCLALRRFFVSRQGERFHGTLNGNADRPLLDRADEPQPAVTVGARHVVALAASTILATFYAVLLVLSVVARSPIQEAVFLALPCAAHLATTAIVASERRSRAVRHPLTLRVFWLASSVLTALFAVTVVARLTSEATTLPHDALSIAALVLSLPLPFLAVSGATGITAVVDDDDRTRELENVAPYAAASWASRASFAWMNPLIQLGYRATLNVSDVPSLAPQHRPERMHELFVSNWSFPGSSSSSSPSGCARTLLRCFWPMVLANGALALLRLAVMYVGPTLIQSFVDFTSAPETDRPPLWEGVRLVLALLAGKAAEALSSHQYNFQCQKLGMQVRGALITALYRKGLRLSCASRHKHGLGVIVNYMAVDAQQLADMMLQMHNLWIMPLQVLVALGMLYLYLGPSVMSALAGLLGVMAFVMLGNRRNNQYQFRMMGERDQRVKATSETLSYMRVIKLQGWEEHFHARIARFRSLEFGWLSRFLYSNTCNMIALSCAPIVTSALVFGTCILVGVRLDAGLVFTATSFLRILEEPMRNFPQSLIQASQAVISLQRLDTYLASAELDDGAVEREVAVPCDGGVAVQVKDGVFAWDDKEVLRGINLDIQSGSLAAVVGMVGSGKSSLLGCILGETTKLSGKGKKPKMLVLIRSDCCDLHLNLHLPGARRKGALGRQRLRAGSCRARAAPRAQSRRRWEIEREPLAGEQPLCPWLVCFCGAAAARPCRVPQLRSSVGSSRRGGFATPRQATTSLSAPRSIAAARAALAQWLAPANCPAVRRGSPTSRTGRLGAHGSRCAAVRLTLRRRHGFRVAP</sequence>
<reference evidence="1" key="2">
    <citation type="submission" date="2025-09" db="UniProtKB">
        <authorList>
            <consortium name="EnsemblPlants"/>
        </authorList>
    </citation>
    <scope>IDENTIFICATION</scope>
</reference>
<keyword evidence="2" id="KW-1185">Reference proteome</keyword>
<dbReference type="EnsemblPlants" id="AVESA.00010b.r2.6AG1070030.1">
    <property type="protein sequence ID" value="AVESA.00010b.r2.6AG1070030.1.CDS"/>
    <property type="gene ID" value="AVESA.00010b.r2.6AG1070030"/>
</dbReference>
<evidence type="ECO:0000313" key="2">
    <source>
        <dbReference type="Proteomes" id="UP001732700"/>
    </source>
</evidence>
<proteinExistence type="predicted"/>
<evidence type="ECO:0000313" key="1">
    <source>
        <dbReference type="EnsemblPlants" id="AVESA.00010b.r2.6AG1070030.1.CDS"/>
    </source>
</evidence>
<protein>
    <submittedName>
        <fullName evidence="1">Uncharacterized protein</fullName>
    </submittedName>
</protein>
<organism evidence="1 2">
    <name type="scientific">Avena sativa</name>
    <name type="common">Oat</name>
    <dbReference type="NCBI Taxonomy" id="4498"/>
    <lineage>
        <taxon>Eukaryota</taxon>
        <taxon>Viridiplantae</taxon>
        <taxon>Streptophyta</taxon>
        <taxon>Embryophyta</taxon>
        <taxon>Tracheophyta</taxon>
        <taxon>Spermatophyta</taxon>
        <taxon>Magnoliopsida</taxon>
        <taxon>Liliopsida</taxon>
        <taxon>Poales</taxon>
        <taxon>Poaceae</taxon>
        <taxon>BOP clade</taxon>
        <taxon>Pooideae</taxon>
        <taxon>Poodae</taxon>
        <taxon>Poeae</taxon>
        <taxon>Poeae Chloroplast Group 1 (Aveneae type)</taxon>
        <taxon>Aveninae</taxon>
        <taxon>Avena</taxon>
    </lineage>
</organism>